<dbReference type="EMBL" id="CATOUU010000220">
    <property type="protein sequence ID" value="CAI9921316.1"/>
    <property type="molecule type" value="Genomic_DNA"/>
</dbReference>
<evidence type="ECO:0000313" key="3">
    <source>
        <dbReference type="EMBL" id="CAL6085735.1"/>
    </source>
</evidence>
<comment type="caution">
    <text evidence="2">The sequence shown here is derived from an EMBL/GenBank/DDBJ whole genome shotgun (WGS) entry which is preliminary data.</text>
</comment>
<accession>A0AA86NLZ5</accession>
<keyword evidence="1" id="KW-1133">Transmembrane helix</keyword>
<reference evidence="3 4" key="2">
    <citation type="submission" date="2024-07" db="EMBL/GenBank/DDBJ databases">
        <authorList>
            <person name="Akdeniz Z."/>
        </authorList>
    </citation>
    <scope>NUCLEOTIDE SEQUENCE [LARGE SCALE GENOMIC DNA]</scope>
</reference>
<feature type="transmembrane region" description="Helical" evidence="1">
    <location>
        <begin position="124"/>
        <end position="142"/>
    </location>
</feature>
<keyword evidence="4" id="KW-1185">Reference proteome</keyword>
<evidence type="ECO:0000256" key="1">
    <source>
        <dbReference type="SAM" id="Phobius"/>
    </source>
</evidence>
<sequence>MEKQRIWPNADNFKLTNTVSDCYQNYKKVIKRMPHQNGKLRTKREFDKFNDIMYKLYHTTECGTDVTFTEAVATWACQANSQFIDEQLIKQSGNTVFQIQVLAAMQMKFKMYYLLQNKMKNEIYFMYQLYYFLIFFFLFKVFNYRRLLRALPQARFQPCFHTIEASQSTKQNTIKNYQIYYLGYDRRCKLTTKAIANDSKENNQYNISHQSK</sequence>
<dbReference type="Proteomes" id="UP001642409">
    <property type="component" value="Unassembled WGS sequence"/>
</dbReference>
<organism evidence="2">
    <name type="scientific">Hexamita inflata</name>
    <dbReference type="NCBI Taxonomy" id="28002"/>
    <lineage>
        <taxon>Eukaryota</taxon>
        <taxon>Metamonada</taxon>
        <taxon>Diplomonadida</taxon>
        <taxon>Hexamitidae</taxon>
        <taxon>Hexamitinae</taxon>
        <taxon>Hexamita</taxon>
    </lineage>
</organism>
<keyword evidence="1" id="KW-0472">Membrane</keyword>
<evidence type="ECO:0000313" key="4">
    <source>
        <dbReference type="Proteomes" id="UP001642409"/>
    </source>
</evidence>
<dbReference type="EMBL" id="CAXDID020000388">
    <property type="protein sequence ID" value="CAL6085735.1"/>
    <property type="molecule type" value="Genomic_DNA"/>
</dbReference>
<protein>
    <submittedName>
        <fullName evidence="3">Hypothetical_protein</fullName>
    </submittedName>
</protein>
<dbReference type="AlphaFoldDB" id="A0AA86NLZ5"/>
<reference evidence="2" key="1">
    <citation type="submission" date="2023-06" db="EMBL/GenBank/DDBJ databases">
        <authorList>
            <person name="Kurt Z."/>
        </authorList>
    </citation>
    <scope>NUCLEOTIDE SEQUENCE</scope>
</reference>
<evidence type="ECO:0000313" key="2">
    <source>
        <dbReference type="EMBL" id="CAI9921316.1"/>
    </source>
</evidence>
<proteinExistence type="predicted"/>
<keyword evidence="1" id="KW-0812">Transmembrane</keyword>
<gene>
    <name evidence="3" type="ORF">HINF_LOCUS62821</name>
    <name evidence="2" type="ORF">HINF_LOCUS8961</name>
</gene>
<name>A0AA86NLZ5_9EUKA</name>